<proteinExistence type="predicted"/>
<gene>
    <name evidence="2" type="ORF">PsYK624_118180</name>
</gene>
<feature type="region of interest" description="Disordered" evidence="1">
    <location>
        <begin position="217"/>
        <end position="239"/>
    </location>
</feature>
<evidence type="ECO:0000256" key="1">
    <source>
        <dbReference type="SAM" id="MobiDB-lite"/>
    </source>
</evidence>
<evidence type="ECO:0000313" key="2">
    <source>
        <dbReference type="EMBL" id="GJE95632.1"/>
    </source>
</evidence>
<protein>
    <submittedName>
        <fullName evidence="2">Uncharacterized protein</fullName>
    </submittedName>
</protein>
<dbReference type="Proteomes" id="UP000703269">
    <property type="component" value="Unassembled WGS sequence"/>
</dbReference>
<dbReference type="EMBL" id="BPQB01000051">
    <property type="protein sequence ID" value="GJE95632.1"/>
    <property type="molecule type" value="Genomic_DNA"/>
</dbReference>
<sequence>MKLIIQAKSTNPEPPVPAAYLYMHVLDEMAACPFEPIVFPVEGGGEPLKANLETTVEFFEAHAQNRYALCPQAFQEVLAARLQRTLAESTISRTYGRVMSSVSEAWEEIEHFSYSITSETPPASITTMEQIVSNLVTILGAVRTHERELLRIWPLAVPADVAIGAERLAEWFTLFDAIADWDHESESAERLREAAQDFADYLHARFVDLHGLEHAKRGEPAEERMGRADKGSDTAISES</sequence>
<name>A0A9P3GHC3_9APHY</name>
<evidence type="ECO:0000313" key="3">
    <source>
        <dbReference type="Proteomes" id="UP000703269"/>
    </source>
</evidence>
<dbReference type="AlphaFoldDB" id="A0A9P3GHC3"/>
<feature type="compositionally biased region" description="Basic and acidic residues" evidence="1">
    <location>
        <begin position="217"/>
        <end position="232"/>
    </location>
</feature>
<accession>A0A9P3GHC3</accession>
<comment type="caution">
    <text evidence="2">The sequence shown here is derived from an EMBL/GenBank/DDBJ whole genome shotgun (WGS) entry which is preliminary data.</text>
</comment>
<reference evidence="2 3" key="1">
    <citation type="submission" date="2021-08" db="EMBL/GenBank/DDBJ databases">
        <title>Draft Genome Sequence of Phanerochaete sordida strain YK-624.</title>
        <authorList>
            <person name="Mori T."/>
            <person name="Dohra H."/>
            <person name="Suzuki T."/>
            <person name="Kawagishi H."/>
            <person name="Hirai H."/>
        </authorList>
    </citation>
    <scope>NUCLEOTIDE SEQUENCE [LARGE SCALE GENOMIC DNA]</scope>
    <source>
        <strain evidence="2 3">YK-624</strain>
    </source>
</reference>
<organism evidence="2 3">
    <name type="scientific">Phanerochaete sordida</name>
    <dbReference type="NCBI Taxonomy" id="48140"/>
    <lineage>
        <taxon>Eukaryota</taxon>
        <taxon>Fungi</taxon>
        <taxon>Dikarya</taxon>
        <taxon>Basidiomycota</taxon>
        <taxon>Agaricomycotina</taxon>
        <taxon>Agaricomycetes</taxon>
        <taxon>Polyporales</taxon>
        <taxon>Phanerochaetaceae</taxon>
        <taxon>Phanerochaete</taxon>
    </lineage>
</organism>
<keyword evidence="3" id="KW-1185">Reference proteome</keyword>